<dbReference type="RefSeq" id="WP_173060153.1">
    <property type="nucleotide sequence ID" value="NZ_BAABGO010000019.1"/>
</dbReference>
<protein>
    <submittedName>
        <fullName evidence="3">Glucoamylase</fullName>
    </submittedName>
</protein>
<evidence type="ECO:0000259" key="2">
    <source>
        <dbReference type="Pfam" id="PF19291"/>
    </source>
</evidence>
<evidence type="ECO:0000259" key="1">
    <source>
        <dbReference type="Pfam" id="PF00723"/>
    </source>
</evidence>
<reference evidence="3 4" key="2">
    <citation type="submission" date="2020-03" db="EMBL/GenBank/DDBJ databases">
        <authorList>
            <person name="Ichikawa N."/>
            <person name="Kimura A."/>
            <person name="Kitahashi Y."/>
            <person name="Uohara A."/>
        </authorList>
    </citation>
    <scope>NUCLEOTIDE SEQUENCE [LARGE SCALE GENOMIC DNA]</scope>
    <source>
        <strain evidence="3 4">NBRC 108639</strain>
    </source>
</reference>
<dbReference type="SUPFAM" id="SSF48208">
    <property type="entry name" value="Six-hairpin glycosidases"/>
    <property type="match status" value="1"/>
</dbReference>
<dbReference type="PANTHER" id="PTHR31616:SF0">
    <property type="entry name" value="GLUCAN 1,4-ALPHA-GLUCOSIDASE"/>
    <property type="match status" value="1"/>
</dbReference>
<dbReference type="GO" id="GO:0004553">
    <property type="term" value="F:hydrolase activity, hydrolyzing O-glycosyl compounds"/>
    <property type="evidence" value="ECO:0007669"/>
    <property type="project" value="TreeGrafter"/>
</dbReference>
<organism evidence="3 4">
    <name type="scientific">Phytohabitans houttuyneae</name>
    <dbReference type="NCBI Taxonomy" id="1076126"/>
    <lineage>
        <taxon>Bacteria</taxon>
        <taxon>Bacillati</taxon>
        <taxon>Actinomycetota</taxon>
        <taxon>Actinomycetes</taxon>
        <taxon>Micromonosporales</taxon>
        <taxon>Micromonosporaceae</taxon>
    </lineage>
</organism>
<dbReference type="EMBL" id="BLPF01000002">
    <property type="protein sequence ID" value="GFJ81246.1"/>
    <property type="molecule type" value="Genomic_DNA"/>
</dbReference>
<evidence type="ECO:0000313" key="3">
    <source>
        <dbReference type="EMBL" id="GFJ81246.1"/>
    </source>
</evidence>
<feature type="domain" description="GH15-like" evidence="1">
    <location>
        <begin position="217"/>
        <end position="587"/>
    </location>
</feature>
<comment type="caution">
    <text evidence="3">The sequence shown here is derived from an EMBL/GenBank/DDBJ whole genome shotgun (WGS) entry which is preliminary data.</text>
</comment>
<feature type="domain" description="Trehalase-like N-terminal" evidence="2">
    <location>
        <begin position="2"/>
        <end position="137"/>
    </location>
</feature>
<dbReference type="Pfam" id="PF00723">
    <property type="entry name" value="Glyco_hydro_15"/>
    <property type="match status" value="1"/>
</dbReference>
<sequence>MAARIEDYGLIGDTRGSALVSRSGDIDWLCVPRFDAEACFAALLGRDEHGRWGLRPTEPVLSSAQRYRGDTMVLETEFTCAGGVARVVDFMPVAEGRSDVVRLVRGVSGEVEFTCRLEPRFGYGASRPWVREGSEGVVSLIAGPDSLHLRSTVAVQPGPGMVTATFTVAAGASVAFVVSWASSDRPVPPPLDVAGALAETEAYWQSWADRCAYQGRWRDAVVRSLLTLKALTYAPTGAIVAAPTTSLPEELGGVRNWDYRYCWLRDSGLTLHAFMAGGYSEEAGAYRDWLARTIAGDPTKLQIMYGISGERRLTEASLDWLPGYEESRPVRIGNGAWDQFQLDVYGETLSCLYAARKMGLVGAPESWDLVRGMLEYLERVWQRPDEGIWEVRGEQTRHFTHSKVEAWVAVDRAIGLIEEFGLFGDDGPGMLPHLRTLRERIRDEVMERAWHPGVGAFTQAYGSAALDASVLVMPLVGFIDADDPRMVSTVEAIEKGLMRGGFVRRYDTSHGYDGLPGDESPFLACSFWLADVYALQGRREDAEALFERLLGLRNELGLLAEEYDPVDRRHIGNFPQGFSHLTLIQTADLLARGTAKRTRAWDPVVLSPDAGVLTGQAGNRS</sequence>
<dbReference type="PANTHER" id="PTHR31616">
    <property type="entry name" value="TREHALASE"/>
    <property type="match status" value="1"/>
</dbReference>
<dbReference type="Pfam" id="PF19291">
    <property type="entry name" value="TREH_N"/>
    <property type="match status" value="1"/>
</dbReference>
<gene>
    <name evidence="3" type="ORF">Phou_054260</name>
</gene>
<dbReference type="Gene3D" id="1.50.10.10">
    <property type="match status" value="1"/>
</dbReference>
<name>A0A6V8KGV2_9ACTN</name>
<dbReference type="InterPro" id="IPR011613">
    <property type="entry name" value="GH15-like"/>
</dbReference>
<accession>A0A6V8KGV2</accession>
<dbReference type="InterPro" id="IPR045582">
    <property type="entry name" value="Trehalase-like_N"/>
</dbReference>
<evidence type="ECO:0000313" key="4">
    <source>
        <dbReference type="Proteomes" id="UP000482800"/>
    </source>
</evidence>
<dbReference type="Proteomes" id="UP000482800">
    <property type="component" value="Unassembled WGS sequence"/>
</dbReference>
<proteinExistence type="predicted"/>
<dbReference type="GO" id="GO:0005975">
    <property type="term" value="P:carbohydrate metabolic process"/>
    <property type="evidence" value="ECO:0007669"/>
    <property type="project" value="InterPro"/>
</dbReference>
<dbReference type="AlphaFoldDB" id="A0A6V8KGV2"/>
<keyword evidence="4" id="KW-1185">Reference proteome</keyword>
<dbReference type="InterPro" id="IPR012341">
    <property type="entry name" value="6hp_glycosidase-like_sf"/>
</dbReference>
<reference evidence="3 4" key="1">
    <citation type="submission" date="2020-03" db="EMBL/GenBank/DDBJ databases">
        <title>Whole genome shotgun sequence of Phytohabitans houttuyneae NBRC 108639.</title>
        <authorList>
            <person name="Komaki H."/>
            <person name="Tamura T."/>
        </authorList>
    </citation>
    <scope>NUCLEOTIDE SEQUENCE [LARGE SCALE GENOMIC DNA]</scope>
    <source>
        <strain evidence="3 4">NBRC 108639</strain>
    </source>
</reference>
<dbReference type="InterPro" id="IPR008928">
    <property type="entry name" value="6-hairpin_glycosidase_sf"/>
</dbReference>